<keyword evidence="2" id="KW-0472">Membrane</keyword>
<evidence type="ECO:0000256" key="1">
    <source>
        <dbReference type="SAM" id="MobiDB-lite"/>
    </source>
</evidence>
<feature type="compositionally biased region" description="Basic and acidic residues" evidence="1">
    <location>
        <begin position="246"/>
        <end position="273"/>
    </location>
</feature>
<dbReference type="eggNOG" id="COG3182">
    <property type="taxonomic scope" value="Bacteria"/>
</dbReference>
<dbReference type="Pfam" id="PF03929">
    <property type="entry name" value="PepSY_TM"/>
    <property type="match status" value="1"/>
</dbReference>
<dbReference type="OrthoDB" id="111691at2"/>
<dbReference type="InterPro" id="IPR005625">
    <property type="entry name" value="PepSY-ass_TM"/>
</dbReference>
<proteinExistence type="predicted"/>
<feature type="transmembrane region" description="Helical" evidence="2">
    <location>
        <begin position="406"/>
        <end position="433"/>
    </location>
</feature>
<accession>D2QZU6</accession>
<keyword evidence="4" id="KW-1185">Reference proteome</keyword>
<keyword evidence="2" id="KW-1133">Transmembrane helix</keyword>
<sequence precursor="true">MTNLQPTPRRSWPDYRAVWRWHFYAGLFCIPFVIVLSISGAIYLFKQEIEDAIEYSQNHLTDIAAPREVDAQIEAALKANPEATFASYELPRTITSAARVLVKQHGVTDRCYVHPTSLAVIHQVHEQDRFMRLIFRIHGELMLGDRGSYLVELAASWTLVMLLSGLFLWWPRNAKGLGGVLYPRLLGAKNIFWRDLHGVFGMWISAFAILLLVSGLPWSKFWGDYFRTMRQLTGTAVTQQDWSNGSEKRAARRSSGDHEGHTGARGNRGEDKPVDLAGVNRVAEVARGLNLAHPVLISPPQRGGTNWTVKSMAANRPLRTTIVVDSSTGAIVSREDFSDRHWVDQVVGYGIALHEGALFGRLNQLLGLLTAAGLVLLGASGVVMWWRRREAGSLGAPKALTASRWSTVLALVILALGIYLPLFGLSLVVVLLLEWSVLRRIPAARKWLSLDEPGSVPVVSTAEELSAGVLATEGKR</sequence>
<name>D2QZU6_PIRSD</name>
<dbReference type="Proteomes" id="UP000001887">
    <property type="component" value="Chromosome"/>
</dbReference>
<dbReference type="AlphaFoldDB" id="D2QZU6"/>
<evidence type="ECO:0000313" key="3">
    <source>
        <dbReference type="EMBL" id="ADB16579.1"/>
    </source>
</evidence>
<evidence type="ECO:0000256" key="2">
    <source>
        <dbReference type="SAM" id="Phobius"/>
    </source>
</evidence>
<dbReference type="STRING" id="530564.Psta_1905"/>
<dbReference type="PANTHER" id="PTHR34219">
    <property type="entry name" value="IRON-REGULATED INNER MEMBRANE PROTEIN-RELATED"/>
    <property type="match status" value="1"/>
</dbReference>
<dbReference type="HOGENOM" id="CLU_031962_3_2_0"/>
<feature type="transmembrane region" description="Helical" evidence="2">
    <location>
        <begin position="149"/>
        <end position="170"/>
    </location>
</feature>
<feature type="transmembrane region" description="Helical" evidence="2">
    <location>
        <begin position="200"/>
        <end position="219"/>
    </location>
</feature>
<keyword evidence="2" id="KW-0812">Transmembrane</keyword>
<evidence type="ECO:0000313" key="4">
    <source>
        <dbReference type="Proteomes" id="UP000001887"/>
    </source>
</evidence>
<feature type="region of interest" description="Disordered" evidence="1">
    <location>
        <begin position="238"/>
        <end position="273"/>
    </location>
</feature>
<dbReference type="KEGG" id="psl:Psta_1905"/>
<dbReference type="EMBL" id="CP001848">
    <property type="protein sequence ID" value="ADB16579.1"/>
    <property type="molecule type" value="Genomic_DNA"/>
</dbReference>
<protein>
    <submittedName>
        <fullName evidence="3">PepSY-associated TM helix domain protein</fullName>
    </submittedName>
</protein>
<organism evidence="3 4">
    <name type="scientific">Pirellula staleyi (strain ATCC 27377 / DSM 6068 / ICPB 4128)</name>
    <name type="common">Pirella staleyi</name>
    <dbReference type="NCBI Taxonomy" id="530564"/>
    <lineage>
        <taxon>Bacteria</taxon>
        <taxon>Pseudomonadati</taxon>
        <taxon>Planctomycetota</taxon>
        <taxon>Planctomycetia</taxon>
        <taxon>Pirellulales</taxon>
        <taxon>Pirellulaceae</taxon>
        <taxon>Pirellula</taxon>
    </lineage>
</organism>
<feature type="transmembrane region" description="Helical" evidence="2">
    <location>
        <begin position="365"/>
        <end position="386"/>
    </location>
</feature>
<gene>
    <name evidence="3" type="ordered locus">Psta_1905</name>
</gene>
<reference evidence="3 4" key="1">
    <citation type="journal article" date="2009" name="Stand. Genomic Sci.">
        <title>Complete genome sequence of Pirellula staleyi type strain (ATCC 27377).</title>
        <authorList>
            <person name="Clum A."/>
            <person name="Tindall B.J."/>
            <person name="Sikorski J."/>
            <person name="Ivanova N."/>
            <person name="Mavrommatis K."/>
            <person name="Lucas S."/>
            <person name="Glavina del Rio T."/>
            <person name="Nolan M."/>
            <person name="Chen F."/>
            <person name="Tice H."/>
            <person name="Pitluck S."/>
            <person name="Cheng J.F."/>
            <person name="Chertkov O."/>
            <person name="Brettin T."/>
            <person name="Han C."/>
            <person name="Detter J.C."/>
            <person name="Kuske C."/>
            <person name="Bruce D."/>
            <person name="Goodwin L."/>
            <person name="Ovchinikova G."/>
            <person name="Pati A."/>
            <person name="Mikhailova N."/>
            <person name="Chen A."/>
            <person name="Palaniappan K."/>
            <person name="Land M."/>
            <person name="Hauser L."/>
            <person name="Chang Y.J."/>
            <person name="Jeffries C.D."/>
            <person name="Chain P."/>
            <person name="Rohde M."/>
            <person name="Goker M."/>
            <person name="Bristow J."/>
            <person name="Eisen J.A."/>
            <person name="Markowitz V."/>
            <person name="Hugenholtz P."/>
            <person name="Kyrpides N.C."/>
            <person name="Klenk H.P."/>
            <person name="Lapidus A."/>
        </authorList>
    </citation>
    <scope>NUCLEOTIDE SEQUENCE [LARGE SCALE GENOMIC DNA]</scope>
    <source>
        <strain evidence="4">ATCC 27377 / DSM 6068 / ICPB 4128</strain>
    </source>
</reference>
<dbReference type="PANTHER" id="PTHR34219:SF1">
    <property type="entry name" value="PEPSY DOMAIN-CONTAINING PROTEIN"/>
    <property type="match status" value="1"/>
</dbReference>
<feature type="transmembrane region" description="Helical" evidence="2">
    <location>
        <begin position="21"/>
        <end position="45"/>
    </location>
</feature>